<dbReference type="InterPro" id="IPR046156">
    <property type="entry name" value="DUF6158"/>
</dbReference>
<dbReference type="Proteomes" id="UP001223978">
    <property type="component" value="Unassembled WGS sequence"/>
</dbReference>
<gene>
    <name evidence="1" type="ORF">QIS96_24930</name>
</gene>
<dbReference type="RefSeq" id="WP_282544968.1">
    <property type="nucleotide sequence ID" value="NZ_JASCIQ010000028.1"/>
</dbReference>
<proteinExistence type="predicted"/>
<keyword evidence="2" id="KW-1185">Reference proteome</keyword>
<evidence type="ECO:0000313" key="2">
    <source>
        <dbReference type="Proteomes" id="UP001223978"/>
    </source>
</evidence>
<comment type="caution">
    <text evidence="1">The sequence shown here is derived from an EMBL/GenBank/DDBJ whole genome shotgun (WGS) entry which is preliminary data.</text>
</comment>
<dbReference type="EMBL" id="JASCIQ010000028">
    <property type="protein sequence ID" value="MDI3407044.1"/>
    <property type="molecule type" value="Genomic_DNA"/>
</dbReference>
<protein>
    <submittedName>
        <fullName evidence="1">DUF6158 family protein</fullName>
    </submittedName>
</protein>
<dbReference type="Pfam" id="PF19655">
    <property type="entry name" value="DUF6158"/>
    <property type="match status" value="1"/>
</dbReference>
<evidence type="ECO:0000313" key="1">
    <source>
        <dbReference type="EMBL" id="MDI3407044.1"/>
    </source>
</evidence>
<reference evidence="1 2" key="1">
    <citation type="submission" date="2023-05" db="EMBL/GenBank/DDBJ databases">
        <title>Draft genome sequence of Streptomyces sp. B-S-A6 isolated from a cave soil in Thailand.</title>
        <authorList>
            <person name="Chamroensaksri N."/>
            <person name="Muangham S."/>
        </authorList>
    </citation>
    <scope>NUCLEOTIDE SEQUENCE [LARGE SCALE GENOMIC DNA]</scope>
    <source>
        <strain evidence="1 2">B-S-A6</strain>
    </source>
</reference>
<organism evidence="1 2">
    <name type="scientific">Streptomyces cavernicola</name>
    <dbReference type="NCBI Taxonomy" id="3043613"/>
    <lineage>
        <taxon>Bacteria</taxon>
        <taxon>Bacillati</taxon>
        <taxon>Actinomycetota</taxon>
        <taxon>Actinomycetes</taxon>
        <taxon>Kitasatosporales</taxon>
        <taxon>Streptomycetaceae</taxon>
        <taxon>Streptomyces</taxon>
    </lineage>
</organism>
<sequence>MTPGVDPAQLDDRTLLRELQTLHNTRHDTLLHASDEALTAHTQRQTALENEYLRRHPDRPIAAARTRDGARAREE</sequence>
<accession>A0ABT6SGQ7</accession>
<name>A0ABT6SGQ7_9ACTN</name>